<organism evidence="1">
    <name type="scientific">Hexamita inflata</name>
    <dbReference type="NCBI Taxonomy" id="28002"/>
    <lineage>
        <taxon>Eukaryota</taxon>
        <taxon>Metamonada</taxon>
        <taxon>Diplomonadida</taxon>
        <taxon>Hexamitidae</taxon>
        <taxon>Hexamitinae</taxon>
        <taxon>Hexamita</taxon>
    </lineage>
</organism>
<name>A0AA86UJL8_9EUKA</name>
<keyword evidence="3" id="KW-1185">Reference proteome</keyword>
<sequence length="117" mass="13408">MQLLDFPQIVKIVFLGSSQGQGISIWIQIARSQHLRLTEAILGVVTTVHASKYLVQQNHLMFSISKVMTIQPSLKTKENQPSSTSRLLYLNNSKAITVSLCYYYFKSIKIFRQVRFV</sequence>
<reference evidence="1" key="1">
    <citation type="submission" date="2023-06" db="EMBL/GenBank/DDBJ databases">
        <authorList>
            <person name="Kurt Z."/>
        </authorList>
    </citation>
    <scope>NUCLEOTIDE SEQUENCE</scope>
</reference>
<evidence type="ECO:0000313" key="3">
    <source>
        <dbReference type="Proteomes" id="UP001642409"/>
    </source>
</evidence>
<dbReference type="EMBL" id="CATOUU010000936">
    <property type="protein sequence ID" value="CAI9960820.1"/>
    <property type="molecule type" value="Genomic_DNA"/>
</dbReference>
<proteinExistence type="predicted"/>
<comment type="caution">
    <text evidence="1">The sequence shown here is derived from an EMBL/GenBank/DDBJ whole genome shotgun (WGS) entry which is preliminary data.</text>
</comment>
<accession>A0AA86UJL8</accession>
<evidence type="ECO:0000313" key="2">
    <source>
        <dbReference type="EMBL" id="CAL6106926.1"/>
    </source>
</evidence>
<dbReference type="Proteomes" id="UP001642409">
    <property type="component" value="Unassembled WGS sequence"/>
</dbReference>
<evidence type="ECO:0000313" key="1">
    <source>
        <dbReference type="EMBL" id="CAI9960820.1"/>
    </source>
</evidence>
<dbReference type="EMBL" id="CAXDID020000621">
    <property type="protein sequence ID" value="CAL6106926.1"/>
    <property type="molecule type" value="Genomic_DNA"/>
</dbReference>
<reference evidence="2 3" key="2">
    <citation type="submission" date="2024-07" db="EMBL/GenBank/DDBJ databases">
        <authorList>
            <person name="Akdeniz Z."/>
        </authorList>
    </citation>
    <scope>NUCLEOTIDE SEQUENCE [LARGE SCALE GENOMIC DNA]</scope>
</reference>
<protein>
    <submittedName>
        <fullName evidence="2">Hypothetical_protein</fullName>
    </submittedName>
</protein>
<dbReference type="AlphaFoldDB" id="A0AA86UJL8"/>
<gene>
    <name evidence="1" type="ORF">HINF_LOCUS48465</name>
    <name evidence="2" type="ORF">HINF_LOCUS74089</name>
</gene>